<dbReference type="Pfam" id="PF13365">
    <property type="entry name" value="Trypsin_2"/>
    <property type="match status" value="1"/>
</dbReference>
<feature type="compositionally biased region" description="Low complexity" evidence="4">
    <location>
        <begin position="59"/>
        <end position="73"/>
    </location>
</feature>
<keyword evidence="7" id="KW-1185">Reference proteome</keyword>
<evidence type="ECO:0000313" key="6">
    <source>
        <dbReference type="EMBL" id="NKE10550.1"/>
    </source>
</evidence>
<dbReference type="SUPFAM" id="SSF50494">
    <property type="entry name" value="Trypsin-like serine proteases"/>
    <property type="match status" value="1"/>
</dbReference>
<comment type="similarity">
    <text evidence="1">Belongs to the peptidase S1C family.</text>
</comment>
<protein>
    <submittedName>
        <fullName evidence="6">PDZ domain-containing protein</fullName>
    </submittedName>
</protein>
<dbReference type="InterPro" id="IPR001478">
    <property type="entry name" value="PDZ"/>
</dbReference>
<organism evidence="6 7">
    <name type="scientific">Kocuria subflava</name>
    <dbReference type="NCBI Taxonomy" id="1736139"/>
    <lineage>
        <taxon>Bacteria</taxon>
        <taxon>Bacillati</taxon>
        <taxon>Actinomycetota</taxon>
        <taxon>Actinomycetes</taxon>
        <taxon>Micrococcales</taxon>
        <taxon>Micrococcaceae</taxon>
        <taxon>Kocuria</taxon>
    </lineage>
</organism>
<dbReference type="SMART" id="SM00228">
    <property type="entry name" value="PDZ"/>
    <property type="match status" value="1"/>
</dbReference>
<proteinExistence type="inferred from homology"/>
<name>A0A846TU56_9MICC</name>
<dbReference type="Gene3D" id="2.30.42.10">
    <property type="match status" value="1"/>
</dbReference>
<keyword evidence="3" id="KW-0378">Hydrolase</keyword>
<dbReference type="InterPro" id="IPR036034">
    <property type="entry name" value="PDZ_sf"/>
</dbReference>
<keyword evidence="2" id="KW-0645">Protease</keyword>
<dbReference type="Gene3D" id="2.40.10.10">
    <property type="entry name" value="Trypsin-like serine proteases"/>
    <property type="match status" value="2"/>
</dbReference>
<dbReference type="PANTHER" id="PTHR22939">
    <property type="entry name" value="SERINE PROTEASE FAMILY S1C HTRA-RELATED"/>
    <property type="match status" value="1"/>
</dbReference>
<gene>
    <name evidence="6" type="ORF">GTW58_11540</name>
</gene>
<dbReference type="PROSITE" id="PS50106">
    <property type="entry name" value="PDZ"/>
    <property type="match status" value="1"/>
</dbReference>
<evidence type="ECO:0000256" key="4">
    <source>
        <dbReference type="SAM" id="MobiDB-lite"/>
    </source>
</evidence>
<dbReference type="GO" id="GO:0042597">
    <property type="term" value="C:periplasmic space"/>
    <property type="evidence" value="ECO:0007669"/>
    <property type="project" value="TreeGrafter"/>
</dbReference>
<dbReference type="Proteomes" id="UP000521379">
    <property type="component" value="Unassembled WGS sequence"/>
</dbReference>
<dbReference type="InterPro" id="IPR001940">
    <property type="entry name" value="Peptidase_S1C"/>
</dbReference>
<dbReference type="GO" id="GO:0006515">
    <property type="term" value="P:protein quality control for misfolded or incompletely synthesized proteins"/>
    <property type="evidence" value="ECO:0007669"/>
    <property type="project" value="TreeGrafter"/>
</dbReference>
<comment type="caution">
    <text evidence="6">The sequence shown here is derived from an EMBL/GenBank/DDBJ whole genome shotgun (WGS) entry which is preliminary data.</text>
</comment>
<accession>A0A846TU56</accession>
<dbReference type="PRINTS" id="PR00834">
    <property type="entry name" value="PROTEASES2C"/>
</dbReference>
<dbReference type="AlphaFoldDB" id="A0A846TU56"/>
<dbReference type="Pfam" id="PF13180">
    <property type="entry name" value="PDZ_2"/>
    <property type="match status" value="1"/>
</dbReference>
<dbReference type="EMBL" id="JAAVUN010000030">
    <property type="protein sequence ID" value="NKE10550.1"/>
    <property type="molecule type" value="Genomic_DNA"/>
</dbReference>
<feature type="compositionally biased region" description="Low complexity" evidence="4">
    <location>
        <begin position="7"/>
        <end position="22"/>
    </location>
</feature>
<dbReference type="RefSeq" id="WP_119933607.1">
    <property type="nucleotide sequence ID" value="NZ_JAAVUN010000030.1"/>
</dbReference>
<evidence type="ECO:0000259" key="5">
    <source>
        <dbReference type="PROSITE" id="PS50106"/>
    </source>
</evidence>
<dbReference type="InterPro" id="IPR043504">
    <property type="entry name" value="Peptidase_S1_PA_chymotrypsin"/>
</dbReference>
<reference evidence="6 7" key="1">
    <citation type="submission" date="2020-02" db="EMBL/GenBank/DDBJ databases">
        <authorList>
            <person name="Sun Q."/>
        </authorList>
    </citation>
    <scope>NUCLEOTIDE SEQUENCE [LARGE SCALE GENOMIC DNA]</scope>
    <source>
        <strain evidence="6 7">YIM 13062</strain>
    </source>
</reference>
<dbReference type="SUPFAM" id="SSF50156">
    <property type="entry name" value="PDZ domain-like"/>
    <property type="match status" value="1"/>
</dbReference>
<evidence type="ECO:0000256" key="2">
    <source>
        <dbReference type="ARBA" id="ARBA00022670"/>
    </source>
</evidence>
<dbReference type="PANTHER" id="PTHR22939:SF129">
    <property type="entry name" value="SERINE PROTEASE HTRA2, MITOCHONDRIAL"/>
    <property type="match status" value="1"/>
</dbReference>
<feature type="region of interest" description="Disordered" evidence="4">
    <location>
        <begin position="1"/>
        <end position="84"/>
    </location>
</feature>
<evidence type="ECO:0000313" key="7">
    <source>
        <dbReference type="Proteomes" id="UP000521379"/>
    </source>
</evidence>
<evidence type="ECO:0000256" key="1">
    <source>
        <dbReference type="ARBA" id="ARBA00010541"/>
    </source>
</evidence>
<feature type="domain" description="PDZ" evidence="5">
    <location>
        <begin position="382"/>
        <end position="448"/>
    </location>
</feature>
<dbReference type="InterPro" id="IPR009003">
    <property type="entry name" value="Peptidase_S1_PA"/>
</dbReference>
<evidence type="ECO:0000256" key="3">
    <source>
        <dbReference type="ARBA" id="ARBA00022801"/>
    </source>
</evidence>
<sequence>MSNGHEPYGSQQPQQPYGYQGSADYHDPQGYQQPPMVNENPYAQPAASQQDQQYDHEQQYGQDQQYAAGSAGAPSNGETHTGTGVGRKTLIGGMLVAALVGAGTYGLVDLATGSDNVLTNATQGASSQLIVNNEDSVNAVTAAAAKASPSVVTISSVSGSQSGSGSGIILDDQGHILTNTHVVTLDGQTNDPTLEVQLSDGTVTSATVVGTDPLSDLAVIRIQANNLVPAELGDSSKLNVGDTTIAIGAPLGLSGTVTDGIVSTTDRTITVASSAVPDTPTEGDTQDENSGSGGWSDFFFDYGQGSSQGQTESVFLNVLQTDAAINPGNSGGPLINTDGQVVGVNVAIASAGSSSSSQSGAGNIGVGFAIPINHAKRVAAEIIDSGEATHGYLGATVTASAANDGQSQSFSAGAVVESVESGSPASDAGLRKGDVVLSFNGHKVQDASELTAAVRELPADGEGELVYTRGGNQETVNVTVGNANDAKN</sequence>
<dbReference type="GO" id="GO:0004252">
    <property type="term" value="F:serine-type endopeptidase activity"/>
    <property type="evidence" value="ECO:0007669"/>
    <property type="project" value="InterPro"/>
</dbReference>